<dbReference type="InterPro" id="IPR000182">
    <property type="entry name" value="GNAT_dom"/>
</dbReference>
<dbReference type="Gene3D" id="3.40.630.30">
    <property type="match status" value="1"/>
</dbReference>
<gene>
    <name evidence="2" type="ORF">D3272_04035</name>
</gene>
<dbReference type="GO" id="GO:0016747">
    <property type="term" value="F:acyltransferase activity, transferring groups other than amino-acyl groups"/>
    <property type="evidence" value="ECO:0007669"/>
    <property type="project" value="InterPro"/>
</dbReference>
<reference evidence="2 3" key="2">
    <citation type="submission" date="2019-02" db="EMBL/GenBank/DDBJ databases">
        <title>'Lichenibacterium ramalinii' gen. nov. sp. nov., 'Lichenibacterium minor' gen. nov. sp. nov.</title>
        <authorList>
            <person name="Pankratov T."/>
        </authorList>
    </citation>
    <scope>NUCLEOTIDE SEQUENCE [LARGE SCALE GENOMIC DNA]</scope>
    <source>
        <strain evidence="2 3">RmlP001</strain>
    </source>
</reference>
<reference evidence="2 3" key="1">
    <citation type="submission" date="2018-09" db="EMBL/GenBank/DDBJ databases">
        <authorList>
            <person name="Grouzdev D.S."/>
            <person name="Krutkina M.S."/>
        </authorList>
    </citation>
    <scope>NUCLEOTIDE SEQUENCE [LARGE SCALE GENOMIC DNA]</scope>
    <source>
        <strain evidence="2 3">RmlP001</strain>
    </source>
</reference>
<dbReference type="OrthoDB" id="9775595at2"/>
<evidence type="ECO:0000313" key="2">
    <source>
        <dbReference type="EMBL" id="RYB07237.1"/>
    </source>
</evidence>
<dbReference type="PROSITE" id="PS51186">
    <property type="entry name" value="GNAT"/>
    <property type="match status" value="1"/>
</dbReference>
<proteinExistence type="predicted"/>
<comment type="caution">
    <text evidence="2">The sequence shown here is derived from an EMBL/GenBank/DDBJ whole genome shotgun (WGS) entry which is preliminary data.</text>
</comment>
<protein>
    <submittedName>
        <fullName evidence="2">GNAT family N-acetyltransferase</fullName>
    </submittedName>
</protein>
<dbReference type="AlphaFoldDB" id="A0A4Q2RG95"/>
<dbReference type="InterPro" id="IPR056935">
    <property type="entry name" value="Rv0428c-like_C"/>
</dbReference>
<accession>A0A4Q2RG95</accession>
<dbReference type="CDD" id="cd04301">
    <property type="entry name" value="NAT_SF"/>
    <property type="match status" value="1"/>
</dbReference>
<evidence type="ECO:0000313" key="3">
    <source>
        <dbReference type="Proteomes" id="UP000289411"/>
    </source>
</evidence>
<sequence>MTAPASLGPAATPEDLARRAEEACFAAWPAPREVLMDGWLLRFAGGHTSRANSVNIVGPSREGAAGKLAACDALYRAQGLRPILRLSSAQPQADLAPALDAAGYGPPRDASLVLHADIGPSRHDAGGATLAEGRPDLAWRAASDAAAGLDGTGAAWRERILDSFAVPVAFASVAVAGEVAATALGAVHGGLVCLNAVATDPRHRGRGLAARAVSALLAWAAERQGATGACLQVDAGNAPALALYGRLGFAAELSRYHYRDAPRP</sequence>
<name>A0A4Q2RG95_9HYPH</name>
<dbReference type="PANTHER" id="PTHR43072">
    <property type="entry name" value="N-ACETYLTRANSFERASE"/>
    <property type="match status" value="1"/>
</dbReference>
<dbReference type="SUPFAM" id="SSF55729">
    <property type="entry name" value="Acyl-CoA N-acyltransferases (Nat)"/>
    <property type="match status" value="1"/>
</dbReference>
<dbReference type="RefSeq" id="WP_129217838.1">
    <property type="nucleotide sequence ID" value="NZ_QYBC01000002.1"/>
</dbReference>
<dbReference type="InterPro" id="IPR016181">
    <property type="entry name" value="Acyl_CoA_acyltransferase"/>
</dbReference>
<evidence type="ECO:0000259" key="1">
    <source>
        <dbReference type="PROSITE" id="PS51186"/>
    </source>
</evidence>
<dbReference type="EMBL" id="QYBC01000002">
    <property type="protein sequence ID" value="RYB07237.1"/>
    <property type="molecule type" value="Genomic_DNA"/>
</dbReference>
<dbReference type="Pfam" id="PF24553">
    <property type="entry name" value="Rv0428c_C"/>
    <property type="match status" value="1"/>
</dbReference>
<keyword evidence="3" id="KW-1185">Reference proteome</keyword>
<organism evidence="2 3">
    <name type="scientific">Lichenibacterium ramalinae</name>
    <dbReference type="NCBI Taxonomy" id="2316527"/>
    <lineage>
        <taxon>Bacteria</taxon>
        <taxon>Pseudomonadati</taxon>
        <taxon>Pseudomonadota</taxon>
        <taxon>Alphaproteobacteria</taxon>
        <taxon>Hyphomicrobiales</taxon>
        <taxon>Lichenihabitantaceae</taxon>
        <taxon>Lichenibacterium</taxon>
    </lineage>
</organism>
<keyword evidence="2" id="KW-0808">Transferase</keyword>
<dbReference type="Proteomes" id="UP000289411">
    <property type="component" value="Unassembled WGS sequence"/>
</dbReference>
<feature type="domain" description="N-acetyltransferase" evidence="1">
    <location>
        <begin position="128"/>
        <end position="264"/>
    </location>
</feature>